<dbReference type="InterPro" id="IPR002121">
    <property type="entry name" value="HRDC_dom"/>
</dbReference>
<proteinExistence type="predicted"/>
<dbReference type="GO" id="GO:0000166">
    <property type="term" value="F:nucleotide binding"/>
    <property type="evidence" value="ECO:0007669"/>
    <property type="project" value="InterPro"/>
</dbReference>
<evidence type="ECO:0000313" key="2">
    <source>
        <dbReference type="EMBL" id="PYI57449.1"/>
    </source>
</evidence>
<dbReference type="Proteomes" id="UP000247476">
    <property type="component" value="Unassembled WGS sequence"/>
</dbReference>
<comment type="caution">
    <text evidence="2">The sequence shown here is derived from an EMBL/GenBank/DDBJ whole genome shotgun (WGS) entry which is preliminary data.</text>
</comment>
<dbReference type="Gene3D" id="1.10.150.80">
    <property type="entry name" value="HRDC domain"/>
    <property type="match status" value="1"/>
</dbReference>
<dbReference type="OrthoDB" id="26793at2"/>
<protein>
    <submittedName>
        <fullName evidence="2">Aldolase</fullName>
    </submittedName>
</protein>
<dbReference type="InterPro" id="IPR010997">
    <property type="entry name" value="HRDC-like_sf"/>
</dbReference>
<evidence type="ECO:0000313" key="3">
    <source>
        <dbReference type="Proteomes" id="UP000247476"/>
    </source>
</evidence>
<dbReference type="GO" id="GO:0003676">
    <property type="term" value="F:nucleic acid binding"/>
    <property type="evidence" value="ECO:0007669"/>
    <property type="project" value="InterPro"/>
</dbReference>
<organism evidence="2 3">
    <name type="scientific">Paenibacillus flagellatus</name>
    <dbReference type="NCBI Taxonomy" id="2211139"/>
    <lineage>
        <taxon>Bacteria</taxon>
        <taxon>Bacillati</taxon>
        <taxon>Bacillota</taxon>
        <taxon>Bacilli</taxon>
        <taxon>Bacillales</taxon>
        <taxon>Paenibacillaceae</taxon>
        <taxon>Paenibacillus</taxon>
    </lineage>
</organism>
<dbReference type="EMBL" id="QJVJ01000001">
    <property type="protein sequence ID" value="PYI57449.1"/>
    <property type="molecule type" value="Genomic_DNA"/>
</dbReference>
<dbReference type="InterPro" id="IPR044876">
    <property type="entry name" value="HRDC_dom_sf"/>
</dbReference>
<keyword evidence="3" id="KW-1185">Reference proteome</keyword>
<dbReference type="SUPFAM" id="SSF47819">
    <property type="entry name" value="HRDC-like"/>
    <property type="match status" value="1"/>
</dbReference>
<accession>A0A2V5KCT2</accession>
<evidence type="ECO:0000259" key="1">
    <source>
        <dbReference type="PROSITE" id="PS50967"/>
    </source>
</evidence>
<feature type="domain" description="HRDC" evidence="1">
    <location>
        <begin position="105"/>
        <end position="185"/>
    </location>
</feature>
<sequence>MNLVFLNSFEKADGQEGAVTAQVSIAEEFGEWRVWWHQPDGEGRSVQESWYAGSAWNDMIAEFRGRVAEKRLAGFRPVVDFAGERDSAGAGRSILVRKLEYYGEHHTDEALYEALRKWRNGQAAREGKSPFIIASNRMLKMISAFVPQTEEELRHIPGFGEQKAASYGAAILALTGEANRNVSFPLDWVAEEVDTAHVEQWMRERREQRLQGETAKQELKRKLLEAIAEGRTLAELEPESGLGRRELLTWLEELDKEGCELEPLIAAELASVPDEIVDKAWNAFGTAGDRFLRPVLRKLYDEKKLDEEALGRAYEWLRLLRIRYRKAKAAAAETVAGANEGEPLPEQSA</sequence>
<dbReference type="AlphaFoldDB" id="A0A2V5KCT2"/>
<dbReference type="SMART" id="SM00341">
    <property type="entry name" value="HRDC"/>
    <property type="match status" value="1"/>
</dbReference>
<name>A0A2V5KCT2_9BACL</name>
<reference evidence="2 3" key="1">
    <citation type="submission" date="2018-05" db="EMBL/GenBank/DDBJ databases">
        <title>Paenibacillus flagellatus sp. nov., isolated from selenium mineral soil.</title>
        <authorList>
            <person name="Dai X."/>
        </authorList>
    </citation>
    <scope>NUCLEOTIDE SEQUENCE [LARGE SCALE GENOMIC DNA]</scope>
    <source>
        <strain evidence="2 3">DXL2</strain>
    </source>
</reference>
<gene>
    <name evidence="2" type="ORF">DLM86_03155</name>
</gene>
<dbReference type="PROSITE" id="PS50967">
    <property type="entry name" value="HRDC"/>
    <property type="match status" value="1"/>
</dbReference>
<dbReference type="RefSeq" id="WP_110838490.1">
    <property type="nucleotide sequence ID" value="NZ_QJVJ01000001.1"/>
</dbReference>
<dbReference type="Pfam" id="PF00570">
    <property type="entry name" value="HRDC"/>
    <property type="match status" value="1"/>
</dbReference>